<dbReference type="InterPro" id="IPR002734">
    <property type="entry name" value="RibDG_C"/>
</dbReference>
<comment type="cofactor">
    <cofactor evidence="14 17">
        <name>Zn(2+)</name>
        <dbReference type="ChEBI" id="CHEBI:29105"/>
    </cofactor>
    <text evidence="14 17">Binds 1 zinc ion.</text>
</comment>
<dbReference type="STRING" id="123320.SAMN06309945_2159"/>
<accession>A0A1T5KEQ1</accession>
<dbReference type="InterPro" id="IPR050765">
    <property type="entry name" value="Riboflavin_Biosynth_HTPR"/>
</dbReference>
<dbReference type="PROSITE" id="PS00903">
    <property type="entry name" value="CYT_DCMP_DEAMINASES_1"/>
    <property type="match status" value="1"/>
</dbReference>
<dbReference type="InterPro" id="IPR016192">
    <property type="entry name" value="APOBEC/CMP_deaminase_Zn-bd"/>
</dbReference>
<feature type="binding site" evidence="17">
    <location>
        <position position="101"/>
    </location>
    <ligand>
        <name>Zn(2+)</name>
        <dbReference type="ChEBI" id="CHEBI:29105"/>
        <note>catalytic</note>
    </ligand>
</feature>
<dbReference type="InterPro" id="IPR002125">
    <property type="entry name" value="CMP_dCMP_dom"/>
</dbReference>
<dbReference type="UniPathway" id="UPA00275">
    <property type="reaction ID" value="UER00401"/>
</dbReference>
<organism evidence="19 20">
    <name type="scientific">Okibacterium fritillariae</name>
    <dbReference type="NCBI Taxonomy" id="123320"/>
    <lineage>
        <taxon>Bacteria</taxon>
        <taxon>Bacillati</taxon>
        <taxon>Actinomycetota</taxon>
        <taxon>Actinomycetes</taxon>
        <taxon>Micrococcales</taxon>
        <taxon>Microbacteriaceae</taxon>
        <taxon>Okibacterium</taxon>
    </lineage>
</organism>
<keyword evidence="9 14" id="KW-0521">NADP</keyword>
<dbReference type="Gene3D" id="3.40.140.10">
    <property type="entry name" value="Cytidine Deaminase, domain 2"/>
    <property type="match status" value="1"/>
</dbReference>
<evidence type="ECO:0000256" key="15">
    <source>
        <dbReference type="PIRSR" id="PIRSR006769-1"/>
    </source>
</evidence>
<evidence type="ECO:0000256" key="13">
    <source>
        <dbReference type="ARBA" id="ARBA00049886"/>
    </source>
</evidence>
<feature type="binding site" evidence="17">
    <location>
        <position position="92"/>
    </location>
    <ligand>
        <name>Zn(2+)</name>
        <dbReference type="ChEBI" id="CHEBI:29105"/>
        <note>catalytic</note>
    </ligand>
</feature>
<dbReference type="SUPFAM" id="SSF53927">
    <property type="entry name" value="Cytidine deaminase-like"/>
    <property type="match status" value="1"/>
</dbReference>
<keyword evidence="11" id="KW-0511">Multifunctional enzyme</keyword>
<feature type="binding site" evidence="16">
    <location>
        <position position="186"/>
    </location>
    <ligand>
        <name>NADP(+)</name>
        <dbReference type="ChEBI" id="CHEBI:58349"/>
    </ligand>
</feature>
<gene>
    <name evidence="19" type="ORF">SAMN06309945_2159</name>
</gene>
<comment type="function">
    <text evidence="1 14">Converts 2,5-diamino-6-(ribosylamino)-4(3h)-pyrimidinone 5'-phosphate into 5-amino-6-(ribosylamino)-2,4(1h,3h)-pyrimidinedione 5'-phosphate.</text>
</comment>
<evidence type="ECO:0000256" key="3">
    <source>
        <dbReference type="ARBA" id="ARBA00004910"/>
    </source>
</evidence>
<dbReference type="InterPro" id="IPR004794">
    <property type="entry name" value="Eubact_RibD"/>
</dbReference>
<evidence type="ECO:0000256" key="9">
    <source>
        <dbReference type="ARBA" id="ARBA00022857"/>
    </source>
</evidence>
<dbReference type="NCBIfam" id="TIGR00326">
    <property type="entry name" value="eubact_ribD"/>
    <property type="match status" value="1"/>
</dbReference>
<comment type="similarity">
    <text evidence="4 14">In the N-terminal section; belongs to the cytidine and deoxycytidylate deaminase family.</text>
</comment>
<dbReference type="Pfam" id="PF01872">
    <property type="entry name" value="RibD_C"/>
    <property type="match status" value="1"/>
</dbReference>
<evidence type="ECO:0000256" key="6">
    <source>
        <dbReference type="ARBA" id="ARBA00022619"/>
    </source>
</evidence>
<dbReference type="PIRSF" id="PIRSF006769">
    <property type="entry name" value="RibD"/>
    <property type="match status" value="1"/>
</dbReference>
<evidence type="ECO:0000256" key="17">
    <source>
        <dbReference type="PIRSR" id="PIRSR006769-3"/>
    </source>
</evidence>
<feature type="domain" description="CMP/dCMP-type deaminase" evidence="18">
    <location>
        <begin position="10"/>
        <end position="138"/>
    </location>
</feature>
<evidence type="ECO:0000256" key="11">
    <source>
        <dbReference type="ARBA" id="ARBA00023268"/>
    </source>
</evidence>
<dbReference type="Proteomes" id="UP000190857">
    <property type="component" value="Unassembled WGS sequence"/>
</dbReference>
<dbReference type="SUPFAM" id="SSF53597">
    <property type="entry name" value="Dihydrofolate reductase-like"/>
    <property type="match status" value="1"/>
</dbReference>
<dbReference type="PROSITE" id="PS51747">
    <property type="entry name" value="CYT_DCMP_DEAMINASES_2"/>
    <property type="match status" value="1"/>
</dbReference>
<dbReference type="GO" id="GO:0008835">
    <property type="term" value="F:diaminohydroxyphosphoribosylaminopyrimidine deaminase activity"/>
    <property type="evidence" value="ECO:0007669"/>
    <property type="project" value="UniProtKB-EC"/>
</dbReference>
<dbReference type="GO" id="GO:0009231">
    <property type="term" value="P:riboflavin biosynthetic process"/>
    <property type="evidence" value="ECO:0007669"/>
    <property type="project" value="UniProtKB-UniPathway"/>
</dbReference>
<dbReference type="EC" id="1.1.1.193" evidence="14"/>
<feature type="binding site" evidence="16">
    <location>
        <begin position="285"/>
        <end position="291"/>
    </location>
    <ligand>
        <name>NADP(+)</name>
        <dbReference type="ChEBI" id="CHEBI:58349"/>
    </ligand>
</feature>
<feature type="binding site" evidence="16">
    <location>
        <position position="170"/>
    </location>
    <ligand>
        <name>NADP(+)</name>
        <dbReference type="ChEBI" id="CHEBI:58349"/>
    </ligand>
</feature>
<evidence type="ECO:0000256" key="4">
    <source>
        <dbReference type="ARBA" id="ARBA00005259"/>
    </source>
</evidence>
<dbReference type="InterPro" id="IPR016193">
    <property type="entry name" value="Cytidine_deaminase-like"/>
</dbReference>
<evidence type="ECO:0000256" key="14">
    <source>
        <dbReference type="PIRNR" id="PIRNR006769"/>
    </source>
</evidence>
<evidence type="ECO:0000259" key="18">
    <source>
        <dbReference type="PROSITE" id="PS51747"/>
    </source>
</evidence>
<evidence type="ECO:0000256" key="7">
    <source>
        <dbReference type="ARBA" id="ARBA00022723"/>
    </source>
</evidence>
<evidence type="ECO:0000256" key="1">
    <source>
        <dbReference type="ARBA" id="ARBA00002151"/>
    </source>
</evidence>
<comment type="pathway">
    <text evidence="2 14">Cofactor biosynthesis; riboflavin biosynthesis; 5-amino-6-(D-ribitylamino)uracil from GTP: step 2/4.</text>
</comment>
<feature type="binding site" evidence="16">
    <location>
        <position position="216"/>
    </location>
    <ligand>
        <name>NADP(+)</name>
        <dbReference type="ChEBI" id="CHEBI:58349"/>
    </ligand>
</feature>
<feature type="binding site" evidence="16">
    <location>
        <position position="200"/>
    </location>
    <ligand>
        <name>substrate</name>
    </ligand>
</feature>
<keyword evidence="14" id="KW-0378">Hydrolase</keyword>
<dbReference type="EC" id="3.5.4.26" evidence="14"/>
<keyword evidence="10 14" id="KW-0560">Oxidoreductase</keyword>
<dbReference type="Pfam" id="PF00383">
    <property type="entry name" value="dCMP_cyt_deam_1"/>
    <property type="match status" value="1"/>
</dbReference>
<dbReference type="InterPro" id="IPR024072">
    <property type="entry name" value="DHFR-like_dom_sf"/>
</dbReference>
<feature type="binding site" evidence="17">
    <location>
        <position position="66"/>
    </location>
    <ligand>
        <name>Zn(2+)</name>
        <dbReference type="ChEBI" id="CHEBI:29105"/>
        <note>catalytic</note>
    </ligand>
</feature>
<feature type="active site" description="Proton donor" evidence="15">
    <location>
        <position position="68"/>
    </location>
</feature>
<comment type="catalytic activity">
    <reaction evidence="13 14">
        <text>2,5-diamino-6-hydroxy-4-(5-phosphoribosylamino)-pyrimidine + H2O + H(+) = 5-amino-6-(5-phospho-D-ribosylamino)uracil + NH4(+)</text>
        <dbReference type="Rhea" id="RHEA:21868"/>
        <dbReference type="ChEBI" id="CHEBI:15377"/>
        <dbReference type="ChEBI" id="CHEBI:15378"/>
        <dbReference type="ChEBI" id="CHEBI:28938"/>
        <dbReference type="ChEBI" id="CHEBI:58453"/>
        <dbReference type="ChEBI" id="CHEBI:58614"/>
        <dbReference type="EC" id="3.5.4.26"/>
    </reaction>
</comment>
<evidence type="ECO:0000256" key="10">
    <source>
        <dbReference type="ARBA" id="ARBA00023002"/>
    </source>
</evidence>
<protein>
    <recommendedName>
        <fullName evidence="14">Riboflavin biosynthesis protein RibD</fullName>
    </recommendedName>
    <domain>
        <recommendedName>
            <fullName evidence="14">Diaminohydroxyphosphoribosylaminopyrimidine deaminase</fullName>
            <shortName evidence="14">DRAP deaminase</shortName>
            <ecNumber evidence="14">3.5.4.26</ecNumber>
        </recommendedName>
        <alternativeName>
            <fullName evidence="14">Riboflavin-specific deaminase</fullName>
        </alternativeName>
    </domain>
    <domain>
        <recommendedName>
            <fullName evidence="14">5-amino-6-(5-phosphoribosylamino)uracil reductase</fullName>
            <ecNumber evidence="14">1.1.1.193</ecNumber>
        </recommendedName>
        <alternativeName>
            <fullName evidence="14">HTP reductase</fullName>
        </alternativeName>
    </domain>
</protein>
<evidence type="ECO:0000313" key="19">
    <source>
        <dbReference type="EMBL" id="SKC62164.1"/>
    </source>
</evidence>
<feature type="binding site" evidence="16">
    <location>
        <position position="223"/>
    </location>
    <ligand>
        <name>substrate</name>
    </ligand>
</feature>
<dbReference type="AlphaFoldDB" id="A0A1T5KEQ1"/>
<dbReference type="GO" id="GO:0008703">
    <property type="term" value="F:5-amino-6-(5-phosphoribosylamino)uracil reductase activity"/>
    <property type="evidence" value="ECO:0007669"/>
    <property type="project" value="UniProtKB-EC"/>
</dbReference>
<feature type="binding site" evidence="16">
    <location>
        <position position="212"/>
    </location>
    <ligand>
        <name>NADP(+)</name>
        <dbReference type="ChEBI" id="CHEBI:58349"/>
    </ligand>
</feature>
<name>A0A1T5KEQ1_9MICO</name>
<evidence type="ECO:0000256" key="5">
    <source>
        <dbReference type="ARBA" id="ARBA00007417"/>
    </source>
</evidence>
<dbReference type="RefSeq" id="WP_234991158.1">
    <property type="nucleotide sequence ID" value="NZ_FUZP01000002.1"/>
</dbReference>
<feature type="binding site" evidence="16">
    <location>
        <position position="220"/>
    </location>
    <ligand>
        <name>substrate</name>
    </ligand>
</feature>
<feature type="binding site" evidence="16">
    <location>
        <position position="283"/>
    </location>
    <ligand>
        <name>substrate</name>
    </ligand>
</feature>
<keyword evidence="20" id="KW-1185">Reference proteome</keyword>
<comment type="pathway">
    <text evidence="3 14">Cofactor biosynthesis; riboflavin biosynthesis; 5-amino-6-(D-ribitylamino)uracil from GTP: step 3/4.</text>
</comment>
<dbReference type="PANTHER" id="PTHR38011">
    <property type="entry name" value="DIHYDROFOLATE REDUCTASE FAMILY PROTEIN (AFU_ORTHOLOGUE AFUA_8G06820)"/>
    <property type="match status" value="1"/>
</dbReference>
<evidence type="ECO:0000256" key="16">
    <source>
        <dbReference type="PIRSR" id="PIRSR006769-2"/>
    </source>
</evidence>
<keyword evidence="8 14" id="KW-0862">Zinc</keyword>
<dbReference type="PANTHER" id="PTHR38011:SF7">
    <property type="entry name" value="2,5-DIAMINO-6-RIBOSYLAMINO-4(3H)-PYRIMIDINONE 5'-PHOSPHATE REDUCTASE"/>
    <property type="match status" value="1"/>
</dbReference>
<comment type="catalytic activity">
    <reaction evidence="12 14">
        <text>5-amino-6-(5-phospho-D-ribitylamino)uracil + NADP(+) = 5-amino-6-(5-phospho-D-ribosylamino)uracil + NADPH + H(+)</text>
        <dbReference type="Rhea" id="RHEA:17845"/>
        <dbReference type="ChEBI" id="CHEBI:15378"/>
        <dbReference type="ChEBI" id="CHEBI:57783"/>
        <dbReference type="ChEBI" id="CHEBI:58349"/>
        <dbReference type="ChEBI" id="CHEBI:58421"/>
        <dbReference type="ChEBI" id="CHEBI:58453"/>
        <dbReference type="EC" id="1.1.1.193"/>
    </reaction>
</comment>
<dbReference type="GO" id="GO:0008270">
    <property type="term" value="F:zinc ion binding"/>
    <property type="evidence" value="ECO:0007669"/>
    <property type="project" value="InterPro"/>
</dbReference>
<evidence type="ECO:0000313" key="20">
    <source>
        <dbReference type="Proteomes" id="UP000190857"/>
    </source>
</evidence>
<dbReference type="EMBL" id="FUZP01000002">
    <property type="protein sequence ID" value="SKC62164.1"/>
    <property type="molecule type" value="Genomic_DNA"/>
</dbReference>
<feature type="binding site" evidence="16">
    <location>
        <position position="184"/>
    </location>
    <ligand>
        <name>substrate</name>
    </ligand>
</feature>
<evidence type="ECO:0000256" key="8">
    <source>
        <dbReference type="ARBA" id="ARBA00022833"/>
    </source>
</evidence>
<dbReference type="Gene3D" id="3.40.430.10">
    <property type="entry name" value="Dihydrofolate Reductase, subunit A"/>
    <property type="match status" value="1"/>
</dbReference>
<proteinExistence type="inferred from homology"/>
<evidence type="ECO:0000256" key="2">
    <source>
        <dbReference type="ARBA" id="ARBA00004882"/>
    </source>
</evidence>
<sequence length="353" mass="36040">MTGNPAPTEAELRRAMRRAIGDAGNGPARGVNPQVGCVILAAQPDPATGEYAVIAEGWHRGAGTPHAEVDALSQLPAGAAAGATAVVTLEPCNHTGRTGPCSEALLAAGVARVVYAVADPGRHSGGGAERLRAGGVEVIEGLEEAAATELLGDWLVTARLGRPLVTVKWASSLDGRAAADDGTSQWITGPEARADVHRRRAASDAIAVGTGTILADDASLTARADDGSLLDTQPVPVVFGTRPVPADAAVRRHPHELVTLSGGDLAADLADLRARGIRTLFVEGGPTLASAIVRAGLVDSYLIYLAPTLLGGGRLATTDLGVGTIDAQRRLVIDGIERLGDDLVVTARPEGTH</sequence>
<reference evidence="19 20" key="1">
    <citation type="submission" date="2017-02" db="EMBL/GenBank/DDBJ databases">
        <authorList>
            <person name="Peterson S.W."/>
        </authorList>
    </citation>
    <scope>NUCLEOTIDE SEQUENCE [LARGE SCALE GENOMIC DNA]</scope>
    <source>
        <strain evidence="19 20">VKM Ac-2059</strain>
    </source>
</reference>
<feature type="binding site" evidence="16">
    <location>
        <position position="241"/>
    </location>
    <ligand>
        <name>NADP(+)</name>
        <dbReference type="ChEBI" id="CHEBI:58349"/>
    </ligand>
</feature>
<keyword evidence="6 14" id="KW-0686">Riboflavin biosynthesis</keyword>
<keyword evidence="7 14" id="KW-0479">Metal-binding</keyword>
<evidence type="ECO:0000256" key="12">
    <source>
        <dbReference type="ARBA" id="ARBA00049861"/>
    </source>
</evidence>
<comment type="similarity">
    <text evidence="5 14">In the C-terminal section; belongs to the HTP reductase family.</text>
</comment>